<comment type="caution">
    <text evidence="2">The sequence shown here is derived from an EMBL/GenBank/DDBJ whole genome shotgun (WGS) entry which is preliminary data.</text>
</comment>
<proteinExistence type="predicted"/>
<dbReference type="Proteomes" id="UP000479499">
    <property type="component" value="Unassembled WGS sequence"/>
</dbReference>
<dbReference type="EMBL" id="JAAKFZ010000011">
    <property type="protein sequence ID" value="NGL84188.1"/>
    <property type="molecule type" value="Genomic_DNA"/>
</dbReference>
<dbReference type="AlphaFoldDB" id="A0A6M1L320"/>
<evidence type="ECO:0000256" key="1">
    <source>
        <dbReference type="SAM" id="Phobius"/>
    </source>
</evidence>
<accession>A0A6M1L320</accession>
<reference evidence="2 3" key="1">
    <citation type="submission" date="2020-02" db="EMBL/GenBank/DDBJ databases">
        <title>M-like protein SrM is not crucial to the virulence of a novel isolate of Streptococcus equi subsp. ruminatorum from Macaca mulatta.</title>
        <authorList>
            <person name="Guo G."/>
            <person name="Cheng L."/>
            <person name="Zhang W."/>
        </authorList>
    </citation>
    <scope>NUCLEOTIDE SEQUENCE [LARGE SCALE GENOMIC DNA]</scope>
    <source>
        <strain evidence="2 3">FJ1804</strain>
    </source>
</reference>
<dbReference type="InterPro" id="IPR031616">
    <property type="entry name" value="BsrE-like"/>
</dbReference>
<evidence type="ECO:0000313" key="2">
    <source>
        <dbReference type="EMBL" id="NGL84188.1"/>
    </source>
</evidence>
<protein>
    <submittedName>
        <fullName evidence="2">Putative holin-like toxin</fullName>
    </submittedName>
</protein>
<name>A0A6M1L320_9STRE</name>
<keyword evidence="1" id="KW-1133">Transmembrane helix</keyword>
<keyword evidence="1" id="KW-0812">Transmembrane</keyword>
<sequence>MHQNLTERSDLLSTYEALQLMLAFGSFLLTLLSLVVAIVILNNKK</sequence>
<organism evidence="2 3">
    <name type="scientific">Streptococcus equi subsp. ruminatorum</name>
    <dbReference type="NCBI Taxonomy" id="254358"/>
    <lineage>
        <taxon>Bacteria</taxon>
        <taxon>Bacillati</taxon>
        <taxon>Bacillota</taxon>
        <taxon>Bacilli</taxon>
        <taxon>Lactobacillales</taxon>
        <taxon>Streptococcaceae</taxon>
        <taxon>Streptococcus</taxon>
    </lineage>
</organism>
<gene>
    <name evidence="2" type="ORF">G5B50_05305</name>
</gene>
<evidence type="ECO:0000313" key="3">
    <source>
        <dbReference type="Proteomes" id="UP000479499"/>
    </source>
</evidence>
<keyword evidence="1" id="KW-0472">Membrane</keyword>
<dbReference type="Pfam" id="PF16935">
    <property type="entry name" value="Hol_Tox"/>
    <property type="match status" value="1"/>
</dbReference>
<feature type="transmembrane region" description="Helical" evidence="1">
    <location>
        <begin position="20"/>
        <end position="41"/>
    </location>
</feature>